<dbReference type="GO" id="GO:0008168">
    <property type="term" value="F:methyltransferase activity"/>
    <property type="evidence" value="ECO:0007669"/>
    <property type="project" value="UniProtKB-KW"/>
</dbReference>
<dbReference type="Gene3D" id="3.40.50.150">
    <property type="entry name" value="Vaccinia Virus protein VP39"/>
    <property type="match status" value="1"/>
</dbReference>
<dbReference type="InterPro" id="IPR029063">
    <property type="entry name" value="SAM-dependent_MTases_sf"/>
</dbReference>
<organism evidence="1 2">
    <name type="scientific">Candidatus Protochlamydia naegleriophila</name>
    <dbReference type="NCBI Taxonomy" id="389348"/>
    <lineage>
        <taxon>Bacteria</taxon>
        <taxon>Pseudomonadati</taxon>
        <taxon>Chlamydiota</taxon>
        <taxon>Chlamydiia</taxon>
        <taxon>Parachlamydiales</taxon>
        <taxon>Parachlamydiaceae</taxon>
        <taxon>Candidatus Protochlamydia</taxon>
    </lineage>
</organism>
<sequence length="706" mass="80350">MLNISAATVNPIVPVNQDIQPVQSQMNVSPLFPRGDVQPPSDFRRVFQTSNQMKGEFVKFLKTIFYRLDEKKVLALMENLLGDPTKTDEQVYTELVAQIHTTKKNFSSLKQLWSLFVLKKGMGSQVAEFMQGFRKEKFCDYLEIYDRRYVDTIRKTAKLPLNGSVIAVCNSPEIGFGDRIQAGALLGSYPYKQHVALNDNDCEDPFLNPEKTHRPIGDEVADGSVDMIACVGGLHHIPADRVEPFTQSMHSKLRPGGVIFIREHNVADQAGAAQLPKEDLRAIASVVHSFVNASDGVSWEVESKEVREFKSSEEWVQLMQTHGFTRISDKALVLPGDPTENAMLAFVKAPTNLEELQQAISYRNDCTRPKNGTWATWIEWGNVRFSKQYAEFIQDHHSYAFDYVGHMRQHWRHFYQFLKESINDNDVKLKDLLFSDNMAMNLFILATTTIQCSLSALTNLPSACIARWKHGSEWRTVANLTALERFDAQNEKEYSDFIDHTPFYMYDYIGKMKSMWSCVWNAPESLGTKLASAFSAVGVSLGFIAKAIISAPIKAFYTAEGNQEPDTIKILIADPNNELDIITARWEREKDERYHQNQTIQVIHQTPDGHKLVSMPRYKPFTQICGYLSEAATLQVLEIGGQKEISIDILVNKQERPAVEGARLIYETEKLQDPAEKHYLTYQVHLSALKQFQQTIQLANIEYIHE</sequence>
<keyword evidence="2" id="KW-1185">Reference proteome</keyword>
<keyword evidence="1" id="KW-0808">Transferase</keyword>
<dbReference type="RefSeq" id="WP_059061057.1">
    <property type="nucleotide sequence ID" value="NZ_LN879502.1"/>
</dbReference>
<protein>
    <submittedName>
        <fullName evidence="1">Methyltransferase</fullName>
    </submittedName>
</protein>
<proteinExistence type="predicted"/>
<dbReference type="InParanoid" id="A0A0U5JEW1"/>
<dbReference type="Pfam" id="PF13489">
    <property type="entry name" value="Methyltransf_23"/>
    <property type="match status" value="1"/>
</dbReference>
<dbReference type="EMBL" id="LN879502">
    <property type="protein sequence ID" value="CUI16911.1"/>
    <property type="molecule type" value="Genomic_DNA"/>
</dbReference>
<evidence type="ECO:0000313" key="1">
    <source>
        <dbReference type="EMBL" id="CUI16911.1"/>
    </source>
</evidence>
<dbReference type="Proteomes" id="UP000069902">
    <property type="component" value="Chromosome cPNK"/>
</dbReference>
<dbReference type="AlphaFoldDB" id="A0A0U5JEW1"/>
<dbReference type="STRING" id="389348.PNK_1294"/>
<reference evidence="2" key="1">
    <citation type="submission" date="2015-09" db="EMBL/GenBank/DDBJ databases">
        <authorList>
            <person name="Bertelli C."/>
        </authorList>
    </citation>
    <scope>NUCLEOTIDE SEQUENCE [LARGE SCALE GENOMIC DNA]</scope>
    <source>
        <strain evidence="2">KNic</strain>
    </source>
</reference>
<dbReference type="SUPFAM" id="SSF53335">
    <property type="entry name" value="S-adenosyl-L-methionine-dependent methyltransferases"/>
    <property type="match status" value="1"/>
</dbReference>
<name>A0A0U5JEW1_9BACT</name>
<accession>A0A0U5JEW1</accession>
<dbReference type="GO" id="GO:0032259">
    <property type="term" value="P:methylation"/>
    <property type="evidence" value="ECO:0007669"/>
    <property type="project" value="UniProtKB-KW"/>
</dbReference>
<dbReference type="PATRIC" id="fig|389348.3.peg.1447"/>
<dbReference type="KEGG" id="pnl:PNK_1294"/>
<keyword evidence="1" id="KW-0489">Methyltransferase</keyword>
<gene>
    <name evidence="1" type="ORF">PNK_1294</name>
</gene>
<evidence type="ECO:0000313" key="2">
    <source>
        <dbReference type="Proteomes" id="UP000069902"/>
    </source>
</evidence>